<evidence type="ECO:0000259" key="7">
    <source>
        <dbReference type="PROSITE" id="PS51078"/>
    </source>
</evidence>
<evidence type="ECO:0000313" key="8">
    <source>
        <dbReference type="EMBL" id="SIS97184.1"/>
    </source>
</evidence>
<dbReference type="PROSITE" id="PS51077">
    <property type="entry name" value="HTH_ICLR"/>
    <property type="match status" value="1"/>
</dbReference>
<evidence type="ECO:0000259" key="6">
    <source>
        <dbReference type="PROSITE" id="PS51077"/>
    </source>
</evidence>
<dbReference type="PANTHER" id="PTHR30136:SF35">
    <property type="entry name" value="HTH-TYPE TRANSCRIPTIONAL REGULATOR RV1719"/>
    <property type="match status" value="1"/>
</dbReference>
<dbReference type="SMART" id="SM00346">
    <property type="entry name" value="HTH_ICLR"/>
    <property type="match status" value="1"/>
</dbReference>
<keyword evidence="1" id="KW-0805">Transcription regulation</keyword>
<dbReference type="SUPFAM" id="SSF46785">
    <property type="entry name" value="Winged helix' DNA-binding domain"/>
    <property type="match status" value="1"/>
</dbReference>
<keyword evidence="3" id="KW-0804">Transcription</keyword>
<dbReference type="Gene3D" id="1.10.10.10">
    <property type="entry name" value="Winged helix-like DNA-binding domain superfamily/Winged helix DNA-binding domain"/>
    <property type="match status" value="1"/>
</dbReference>
<dbReference type="EMBL" id="FTOO01000008">
    <property type="protein sequence ID" value="SIS97184.1"/>
    <property type="molecule type" value="Genomic_DNA"/>
</dbReference>
<gene>
    <name evidence="8" type="ORF">SAMN05421799_10892</name>
</gene>
<dbReference type="Pfam" id="PF09339">
    <property type="entry name" value="HTH_IclR"/>
    <property type="match status" value="1"/>
</dbReference>
<evidence type="ECO:0000256" key="4">
    <source>
        <dbReference type="ARBA" id="ARBA00058938"/>
    </source>
</evidence>
<dbReference type="RefSeq" id="WP_076347724.1">
    <property type="nucleotide sequence ID" value="NZ_FTOO01000008.1"/>
</dbReference>
<name>A0A1N7NFP6_9BACL</name>
<dbReference type="AlphaFoldDB" id="A0A1N7NFP6"/>
<dbReference type="PANTHER" id="PTHR30136">
    <property type="entry name" value="HELIX-TURN-HELIX TRANSCRIPTIONAL REGULATOR, ICLR FAMILY"/>
    <property type="match status" value="1"/>
</dbReference>
<accession>A0A1N7NFP6</accession>
<dbReference type="CDD" id="cd00090">
    <property type="entry name" value="HTH_ARSR"/>
    <property type="match status" value="1"/>
</dbReference>
<comment type="function">
    <text evidence="4">May be an activator protein for the gylABX operon.</text>
</comment>
<dbReference type="GO" id="GO:0003677">
    <property type="term" value="F:DNA binding"/>
    <property type="evidence" value="ECO:0007669"/>
    <property type="project" value="UniProtKB-KW"/>
</dbReference>
<dbReference type="FunFam" id="1.10.10.10:FF:000056">
    <property type="entry name" value="IclR family transcriptional regulator"/>
    <property type="match status" value="1"/>
</dbReference>
<dbReference type="OrthoDB" id="9791752at2"/>
<evidence type="ECO:0000256" key="1">
    <source>
        <dbReference type="ARBA" id="ARBA00023015"/>
    </source>
</evidence>
<dbReference type="GO" id="GO:0003700">
    <property type="term" value="F:DNA-binding transcription factor activity"/>
    <property type="evidence" value="ECO:0007669"/>
    <property type="project" value="TreeGrafter"/>
</dbReference>
<feature type="domain" description="IclR-ED" evidence="7">
    <location>
        <begin position="73"/>
        <end position="255"/>
    </location>
</feature>
<dbReference type="InterPro" id="IPR036388">
    <property type="entry name" value="WH-like_DNA-bd_sf"/>
</dbReference>
<dbReference type="PROSITE" id="PS51078">
    <property type="entry name" value="ICLR_ED"/>
    <property type="match status" value="1"/>
</dbReference>
<dbReference type="InterPro" id="IPR050707">
    <property type="entry name" value="HTH_MetabolicPath_Reg"/>
</dbReference>
<dbReference type="InterPro" id="IPR029016">
    <property type="entry name" value="GAF-like_dom_sf"/>
</dbReference>
<dbReference type="InterPro" id="IPR014757">
    <property type="entry name" value="Tscrpt_reg_IclR_C"/>
</dbReference>
<dbReference type="InterPro" id="IPR036390">
    <property type="entry name" value="WH_DNA-bd_sf"/>
</dbReference>
<proteinExistence type="predicted"/>
<evidence type="ECO:0000313" key="9">
    <source>
        <dbReference type="Proteomes" id="UP000186156"/>
    </source>
</evidence>
<sequence>MPRQSDARTLSSLRHALHALRCFSQDEPELGITEISRRLGLSKSTVHRIMATLAEEGFVHRDEDSHRYRLGLSVLSLGGIIMSNLEICREGQHLLEEFVHRFDETVHLAVLEDFCTVYVSKLECKHPVQIATHVGRRNPLHCTSSGKVILAYQDEAMIEEVIARGLQSFTPSTITDPDRLRAALAKIRDAGYATSVGELRPGVNSVAAPVRDYTRRVIGAVTAVGPAARFTDEKMKSLAKTLISISREISNRLGYYERPRSRAVLQMSHSMGRPT</sequence>
<dbReference type="GO" id="GO:0045892">
    <property type="term" value="P:negative regulation of DNA-templated transcription"/>
    <property type="evidence" value="ECO:0007669"/>
    <property type="project" value="TreeGrafter"/>
</dbReference>
<dbReference type="Proteomes" id="UP000186156">
    <property type="component" value="Unassembled WGS sequence"/>
</dbReference>
<feature type="domain" description="HTH iclR-type" evidence="6">
    <location>
        <begin position="10"/>
        <end position="72"/>
    </location>
</feature>
<reference evidence="9" key="1">
    <citation type="submission" date="2017-01" db="EMBL/GenBank/DDBJ databases">
        <authorList>
            <person name="Varghese N."/>
            <person name="Submissions S."/>
        </authorList>
    </citation>
    <scope>NUCLEOTIDE SEQUENCE [LARGE SCALE GENOMIC DNA]</scope>
    <source>
        <strain evidence="9">DSM 16176</strain>
    </source>
</reference>
<evidence type="ECO:0000256" key="3">
    <source>
        <dbReference type="ARBA" id="ARBA00023163"/>
    </source>
</evidence>
<evidence type="ECO:0000256" key="2">
    <source>
        <dbReference type="ARBA" id="ARBA00023125"/>
    </source>
</evidence>
<keyword evidence="9" id="KW-1185">Reference proteome</keyword>
<dbReference type="Gene3D" id="3.30.450.40">
    <property type="match status" value="1"/>
</dbReference>
<evidence type="ECO:0000256" key="5">
    <source>
        <dbReference type="ARBA" id="ARBA00070406"/>
    </source>
</evidence>
<organism evidence="8 9">
    <name type="scientific">Alicyclobacillus vulcanalis</name>
    <dbReference type="NCBI Taxonomy" id="252246"/>
    <lineage>
        <taxon>Bacteria</taxon>
        <taxon>Bacillati</taxon>
        <taxon>Bacillota</taxon>
        <taxon>Bacilli</taxon>
        <taxon>Bacillales</taxon>
        <taxon>Alicyclobacillaceae</taxon>
        <taxon>Alicyclobacillus</taxon>
    </lineage>
</organism>
<dbReference type="SUPFAM" id="SSF55781">
    <property type="entry name" value="GAF domain-like"/>
    <property type="match status" value="1"/>
</dbReference>
<dbReference type="STRING" id="252246.SAMN05421799_10892"/>
<dbReference type="InterPro" id="IPR005471">
    <property type="entry name" value="Tscrpt_reg_IclR_N"/>
</dbReference>
<keyword evidence="2" id="KW-0238">DNA-binding</keyword>
<dbReference type="Pfam" id="PF01614">
    <property type="entry name" value="IclR_C"/>
    <property type="match status" value="1"/>
</dbReference>
<dbReference type="InterPro" id="IPR011991">
    <property type="entry name" value="ArsR-like_HTH"/>
</dbReference>
<protein>
    <recommendedName>
        <fullName evidence="5">Glycerol operon regulatory protein</fullName>
    </recommendedName>
</protein>